<keyword evidence="5 10" id="KW-0274">FAD</keyword>
<comment type="similarity">
    <text evidence="3 10">Belongs to the FMO family.</text>
</comment>
<dbReference type="SUPFAM" id="SSF51905">
    <property type="entry name" value="FAD/NAD(P)-binding domain"/>
    <property type="match status" value="2"/>
</dbReference>
<comment type="catalytic activity">
    <reaction evidence="9">
        <text>indole-3-pyruvate + NADPH + O2 + H(+) = (indol-3-yl)acetate + CO2 + NADP(+) + H2O</text>
        <dbReference type="Rhea" id="RHEA:34331"/>
        <dbReference type="ChEBI" id="CHEBI:15377"/>
        <dbReference type="ChEBI" id="CHEBI:15378"/>
        <dbReference type="ChEBI" id="CHEBI:15379"/>
        <dbReference type="ChEBI" id="CHEBI:16526"/>
        <dbReference type="ChEBI" id="CHEBI:17640"/>
        <dbReference type="ChEBI" id="CHEBI:30854"/>
        <dbReference type="ChEBI" id="CHEBI:57783"/>
        <dbReference type="ChEBI" id="CHEBI:58349"/>
        <dbReference type="EC" id="1.14.13.168"/>
    </reaction>
</comment>
<dbReference type="InterPro" id="IPR036188">
    <property type="entry name" value="FAD/NAD-bd_sf"/>
</dbReference>
<dbReference type="InterPro" id="IPR050982">
    <property type="entry name" value="Auxin_biosynth/cation_transpt"/>
</dbReference>
<evidence type="ECO:0000256" key="5">
    <source>
        <dbReference type="ARBA" id="ARBA00022827"/>
    </source>
</evidence>
<keyword evidence="6" id="KW-0521">NADP</keyword>
<dbReference type="PRINTS" id="PR00411">
    <property type="entry name" value="PNDRDTASEI"/>
</dbReference>
<dbReference type="AlphaFoldDB" id="A0AAP0H5U2"/>
<evidence type="ECO:0000313" key="11">
    <source>
        <dbReference type="EMBL" id="KAK9076003.1"/>
    </source>
</evidence>
<dbReference type="EC" id="1.-.-.-" evidence="10"/>
<evidence type="ECO:0000313" key="12">
    <source>
        <dbReference type="Proteomes" id="UP001408789"/>
    </source>
</evidence>
<comment type="pathway">
    <text evidence="2">Plant hormone metabolism; auxin biosynthesis.</text>
</comment>
<dbReference type="GO" id="GO:0050660">
    <property type="term" value="F:flavin adenine dinucleotide binding"/>
    <property type="evidence" value="ECO:0007669"/>
    <property type="project" value="InterPro"/>
</dbReference>
<dbReference type="Pfam" id="PF00743">
    <property type="entry name" value="FMO-like"/>
    <property type="match status" value="1"/>
</dbReference>
<dbReference type="Proteomes" id="UP001408789">
    <property type="component" value="Unassembled WGS sequence"/>
</dbReference>
<comment type="caution">
    <text evidence="11">The sequence shown here is derived from an EMBL/GenBank/DDBJ whole genome shotgun (WGS) entry which is preliminary data.</text>
</comment>
<evidence type="ECO:0000256" key="3">
    <source>
        <dbReference type="ARBA" id="ARBA00009183"/>
    </source>
</evidence>
<name>A0AAP0H5U2_9ASTR</name>
<dbReference type="GO" id="GO:0009851">
    <property type="term" value="P:auxin biosynthetic process"/>
    <property type="evidence" value="ECO:0007669"/>
    <property type="project" value="UniProtKB-KW"/>
</dbReference>
<dbReference type="PANTHER" id="PTHR43539:SF11">
    <property type="entry name" value="INDOLE-3-PYRUVATE MONOOXYGENASE YUCCA8-RELATED"/>
    <property type="match status" value="1"/>
</dbReference>
<dbReference type="GO" id="GO:0050661">
    <property type="term" value="F:NADP binding"/>
    <property type="evidence" value="ECO:0007669"/>
    <property type="project" value="InterPro"/>
</dbReference>
<evidence type="ECO:0000256" key="10">
    <source>
        <dbReference type="RuleBase" id="RU361177"/>
    </source>
</evidence>
<dbReference type="Gene3D" id="3.50.50.60">
    <property type="entry name" value="FAD/NAD(P)-binding domain"/>
    <property type="match status" value="1"/>
</dbReference>
<dbReference type="InterPro" id="IPR020946">
    <property type="entry name" value="Flavin_mOase-like"/>
</dbReference>
<evidence type="ECO:0000256" key="6">
    <source>
        <dbReference type="ARBA" id="ARBA00022857"/>
    </source>
</evidence>
<dbReference type="GO" id="GO:0103075">
    <property type="term" value="F:indole-3-pyruvate monooxygenase activity"/>
    <property type="evidence" value="ECO:0007669"/>
    <property type="project" value="UniProtKB-EC"/>
</dbReference>
<keyword evidence="4 10" id="KW-0285">Flavoprotein</keyword>
<accession>A0AAP0H5U2</accession>
<keyword evidence="7 10" id="KW-0560">Oxidoreductase</keyword>
<dbReference type="GO" id="GO:0004499">
    <property type="term" value="F:N,N-dimethylaniline monooxygenase activity"/>
    <property type="evidence" value="ECO:0007669"/>
    <property type="project" value="InterPro"/>
</dbReference>
<keyword evidence="8" id="KW-0073">Auxin biosynthesis</keyword>
<reference evidence="11 12" key="1">
    <citation type="submission" date="2024-04" db="EMBL/GenBank/DDBJ databases">
        <title>The reference genome of an endangered Asteraceae, Deinandra increscens subsp. villosa, native to the Central Coast of California.</title>
        <authorList>
            <person name="Guilliams M."/>
            <person name="Hasenstab-Lehman K."/>
            <person name="Meyer R."/>
            <person name="Mcevoy S."/>
        </authorList>
    </citation>
    <scope>NUCLEOTIDE SEQUENCE [LARGE SCALE GENOMIC DNA]</scope>
    <source>
        <tissue evidence="11">Leaf</tissue>
    </source>
</reference>
<evidence type="ECO:0000256" key="1">
    <source>
        <dbReference type="ARBA" id="ARBA00001974"/>
    </source>
</evidence>
<dbReference type="PRINTS" id="PR00368">
    <property type="entry name" value="FADPNR"/>
</dbReference>
<gene>
    <name evidence="11" type="ORF">SSX86_004333</name>
</gene>
<dbReference type="PANTHER" id="PTHR43539">
    <property type="entry name" value="FLAVIN-BINDING MONOOXYGENASE-LIKE PROTEIN (AFU_ORTHOLOGUE AFUA_4G09220)"/>
    <property type="match status" value="1"/>
</dbReference>
<evidence type="ECO:0000256" key="4">
    <source>
        <dbReference type="ARBA" id="ARBA00022630"/>
    </source>
</evidence>
<keyword evidence="12" id="KW-1185">Reference proteome</keyword>
<keyword evidence="10" id="KW-0503">Monooxygenase</keyword>
<evidence type="ECO:0000256" key="7">
    <source>
        <dbReference type="ARBA" id="ARBA00023002"/>
    </source>
</evidence>
<evidence type="ECO:0000256" key="2">
    <source>
        <dbReference type="ARBA" id="ARBA00004814"/>
    </source>
</evidence>
<proteinExistence type="inferred from homology"/>
<evidence type="ECO:0000256" key="9">
    <source>
        <dbReference type="ARBA" id="ARBA00047707"/>
    </source>
</evidence>
<evidence type="ECO:0000256" key="8">
    <source>
        <dbReference type="ARBA" id="ARBA00023070"/>
    </source>
</evidence>
<comment type="cofactor">
    <cofactor evidence="1 10">
        <name>FAD</name>
        <dbReference type="ChEBI" id="CHEBI:57692"/>
    </cofactor>
</comment>
<organism evidence="11 12">
    <name type="scientific">Deinandra increscens subsp. villosa</name>
    <dbReference type="NCBI Taxonomy" id="3103831"/>
    <lineage>
        <taxon>Eukaryota</taxon>
        <taxon>Viridiplantae</taxon>
        <taxon>Streptophyta</taxon>
        <taxon>Embryophyta</taxon>
        <taxon>Tracheophyta</taxon>
        <taxon>Spermatophyta</taxon>
        <taxon>Magnoliopsida</taxon>
        <taxon>eudicotyledons</taxon>
        <taxon>Gunneridae</taxon>
        <taxon>Pentapetalae</taxon>
        <taxon>asterids</taxon>
        <taxon>campanulids</taxon>
        <taxon>Asterales</taxon>
        <taxon>Asteraceae</taxon>
        <taxon>Asteroideae</taxon>
        <taxon>Heliantheae alliance</taxon>
        <taxon>Madieae</taxon>
        <taxon>Madiinae</taxon>
        <taxon>Deinandra</taxon>
    </lineage>
</organism>
<dbReference type="EMBL" id="JBCNJP010000007">
    <property type="protein sequence ID" value="KAK9076003.1"/>
    <property type="molecule type" value="Genomic_DNA"/>
</dbReference>
<sequence>MCNFVGENNFFGRRCVWVNGPLIVGAGPSGLAVSACLREQGIPFVVIERSDCIASLWQKHTYDRVKLHLPKKFCQLPRLPFPQEYPEYPSKKQFITYLENYAETFDIKPHFNECVLSAKYDEACHFWRVVTVSKTDLTRSETEYMCQMLVVATGENAEGVVPEIDGLEEFSGEVIHVKDYKSGKSYNGKKVLVVGCGNSGMEVSLDLSNHNAKPSMVVRSSVHVLPREIMGKSTFDLAMMLMKWIPLWLKIWSGDITVVPGIKRFNRNSVDLVNGETIDIDSVVLATGYRSNVPYWLQETEFFAKNGFPNGWKGKHGLYASGFTRKGLAGAFADAIKISQDIGKGWKEVSNKNKNKQKVPTLRRCISTF</sequence>
<protein>
    <recommendedName>
        <fullName evidence="10">Flavin-containing monooxygenase</fullName>
        <ecNumber evidence="10">1.-.-.-</ecNumber>
    </recommendedName>
</protein>